<dbReference type="PATRIC" id="fig|1268635.3.peg.1726"/>
<keyword evidence="3" id="KW-1185">Reference proteome</keyword>
<dbReference type="Proteomes" id="UP000018838">
    <property type="component" value="Chromosome"/>
</dbReference>
<feature type="domain" description="Proline utilization A proline dehydrogenase N-terminal" evidence="1">
    <location>
        <begin position="13"/>
        <end position="58"/>
    </location>
</feature>
<dbReference type="AlphaFoldDB" id="W0BF50"/>
<protein>
    <recommendedName>
        <fullName evidence="1">Proline utilization A proline dehydrogenase N-terminal domain-containing protein</fullName>
    </recommendedName>
</protein>
<dbReference type="KEGG" id="lok:Loa_01695"/>
<name>W0BF50_9GAMM</name>
<proteinExistence type="predicted"/>
<evidence type="ECO:0000313" key="3">
    <source>
        <dbReference type="Proteomes" id="UP000018838"/>
    </source>
</evidence>
<accession>W0BF50</accession>
<dbReference type="eggNOG" id="COG0506">
    <property type="taxonomic scope" value="Bacteria"/>
</dbReference>
<sequence>MLDRRSLQPPQGLRATINDAYRETELKSITRLIEYASLDEGQVKVVQGVASRLVEAVRRERKKVQELIPF</sequence>
<dbReference type="InterPro" id="IPR024090">
    <property type="entry name" value="PRODH_PutA_dom_I"/>
</dbReference>
<dbReference type="EMBL" id="CP004006">
    <property type="protein sequence ID" value="AHE67242.1"/>
    <property type="molecule type" value="Genomic_DNA"/>
</dbReference>
<dbReference type="HOGENOM" id="CLU_2752896_0_0_6"/>
<dbReference type="InterPro" id="IPR024089">
    <property type="entry name" value="PRODH_PutA_dom_I/II"/>
</dbReference>
<dbReference type="Gene3D" id="1.20.5.550">
    <property type="entry name" value="Single Helix bin"/>
    <property type="match status" value="1"/>
</dbReference>
<evidence type="ECO:0000259" key="1">
    <source>
        <dbReference type="Pfam" id="PF18327"/>
    </source>
</evidence>
<gene>
    <name evidence="2" type="ORF">Loa_01695</name>
</gene>
<organism evidence="2 3">
    <name type="scientific">Legionella oakridgensis ATCC 33761 = DSM 21215</name>
    <dbReference type="NCBI Taxonomy" id="1268635"/>
    <lineage>
        <taxon>Bacteria</taxon>
        <taxon>Pseudomonadati</taxon>
        <taxon>Pseudomonadota</taxon>
        <taxon>Gammaproteobacteria</taxon>
        <taxon>Legionellales</taxon>
        <taxon>Legionellaceae</taxon>
        <taxon>Legionella</taxon>
    </lineage>
</organism>
<dbReference type="InterPro" id="IPR041349">
    <property type="entry name" value="PRODH"/>
</dbReference>
<dbReference type="STRING" id="1268635.Loa_01695"/>
<dbReference type="GO" id="GO:0003842">
    <property type="term" value="F:L-glutamate gamma-semialdehyde dehydrogenase activity"/>
    <property type="evidence" value="ECO:0007669"/>
    <property type="project" value="InterPro"/>
</dbReference>
<dbReference type="Pfam" id="PF18327">
    <property type="entry name" value="PRODH"/>
    <property type="match status" value="1"/>
</dbReference>
<dbReference type="SUPFAM" id="SSF81935">
    <property type="entry name" value="N-terminal domain of bifunctional PutA protein"/>
    <property type="match status" value="1"/>
</dbReference>
<evidence type="ECO:0000313" key="2">
    <source>
        <dbReference type="EMBL" id="AHE67242.1"/>
    </source>
</evidence>
<reference evidence="2 3" key="1">
    <citation type="journal article" date="2013" name="Int. J. Med. Microbiol.">
        <title>Legionella oakridgensis ATCC 33761 genome sequence and phenotypic characterization reveals its replication capacity in amoebae.</title>
        <authorList>
            <person name="Brzuszkiewicz E."/>
            <person name="Schulz T."/>
            <person name="Rydzewski K."/>
            <person name="Daniel R."/>
            <person name="Gillmaier N."/>
            <person name="Dittmann C."/>
            <person name="Holland G."/>
            <person name="Schunder E."/>
            <person name="Lautner M."/>
            <person name="Eisenreich W."/>
            <person name="Luck C."/>
            <person name="Heuner K."/>
        </authorList>
    </citation>
    <scope>NUCLEOTIDE SEQUENCE [LARGE SCALE GENOMIC DNA]</scope>
    <source>
        <strain>OR-10</strain>
        <strain evidence="3">ATCC 33761</strain>
    </source>
</reference>